<proteinExistence type="predicted"/>
<comment type="caution">
    <text evidence="1">The sequence shown here is derived from an EMBL/GenBank/DDBJ whole genome shotgun (WGS) entry which is preliminary data.</text>
</comment>
<gene>
    <name evidence="1" type="ORF">J3D65DRAFT_700120</name>
</gene>
<accession>A0ABR1LEV1</accession>
<dbReference type="GeneID" id="92036981"/>
<dbReference type="RefSeq" id="XP_066652790.1">
    <property type="nucleotide sequence ID" value="XM_066804075.1"/>
</dbReference>
<reference evidence="1 2" key="1">
    <citation type="submission" date="2024-04" db="EMBL/GenBank/DDBJ databases">
        <title>Phyllosticta paracitricarpa is synonymous to the EU quarantine fungus P. citricarpa based on phylogenomic analyses.</title>
        <authorList>
            <consortium name="Lawrence Berkeley National Laboratory"/>
            <person name="Van ingen-buijs V.A."/>
            <person name="Van westerhoven A.C."/>
            <person name="Haridas S."/>
            <person name="Skiadas P."/>
            <person name="Martin F."/>
            <person name="Groenewald J.Z."/>
            <person name="Crous P.W."/>
            <person name="Seidl M.F."/>
        </authorList>
    </citation>
    <scope>NUCLEOTIDE SEQUENCE [LARGE SCALE GENOMIC DNA]</scope>
    <source>
        <strain evidence="1 2">CPC 17464</strain>
    </source>
</reference>
<evidence type="ECO:0000313" key="1">
    <source>
        <dbReference type="EMBL" id="KAK7533751.1"/>
    </source>
</evidence>
<keyword evidence="2" id="KW-1185">Reference proteome</keyword>
<dbReference type="EMBL" id="JBBPEH010000009">
    <property type="protein sequence ID" value="KAK7533751.1"/>
    <property type="molecule type" value="Genomic_DNA"/>
</dbReference>
<evidence type="ECO:0000313" key="2">
    <source>
        <dbReference type="Proteomes" id="UP001360953"/>
    </source>
</evidence>
<organism evidence="1 2">
    <name type="scientific">Phyllosticta citribraziliensis</name>
    <dbReference type="NCBI Taxonomy" id="989973"/>
    <lineage>
        <taxon>Eukaryota</taxon>
        <taxon>Fungi</taxon>
        <taxon>Dikarya</taxon>
        <taxon>Ascomycota</taxon>
        <taxon>Pezizomycotina</taxon>
        <taxon>Dothideomycetes</taxon>
        <taxon>Dothideomycetes incertae sedis</taxon>
        <taxon>Botryosphaeriales</taxon>
        <taxon>Phyllostictaceae</taxon>
        <taxon>Phyllosticta</taxon>
    </lineage>
</organism>
<dbReference type="Proteomes" id="UP001360953">
    <property type="component" value="Unassembled WGS sequence"/>
</dbReference>
<protein>
    <recommendedName>
        <fullName evidence="3">F-box domain-containing protein</fullName>
    </recommendedName>
</protein>
<evidence type="ECO:0008006" key="3">
    <source>
        <dbReference type="Google" id="ProtNLM"/>
    </source>
</evidence>
<name>A0ABR1LEV1_9PEZI</name>
<sequence length="251" mass="29303">MPPRNRPRPRPPRAHKMILRRTERGIFGKLPMELMLEVLGHLQYDAAIFLAATNHYYRRLVDPLTVVSEERKLEFLARAEYFQQHMRIPYGFAACFWCYRVKKVRHYFEQINQPSDYHNVPFSCSGPWQICSDCQQVPQVLSHPKAFAKVVQVGSETTFLKWNCETCEGSDSQNQELTCAIVHGGCARCGHCIIQHDHPLATKCPTCEEDIVSSETQWSWACRFSWIMKQKFCTISRQSRAEFVRRMGRNE</sequence>